<dbReference type="Gene3D" id="3.30.70.120">
    <property type="match status" value="1"/>
</dbReference>
<accession>A0A239G8E5</accession>
<protein>
    <recommendedName>
        <fullName evidence="3">DUF3240 domain-containing protein</fullName>
    </recommendedName>
</protein>
<dbReference type="InterPro" id="IPR015867">
    <property type="entry name" value="N-reg_PII/ATP_PRibTrfase_C"/>
</dbReference>
<evidence type="ECO:0000313" key="2">
    <source>
        <dbReference type="Proteomes" id="UP000198284"/>
    </source>
</evidence>
<dbReference type="RefSeq" id="WP_089399109.1">
    <property type="nucleotide sequence ID" value="NZ_FZOT01000004.1"/>
</dbReference>
<proteinExistence type="predicted"/>
<dbReference type="EMBL" id="FZOT01000004">
    <property type="protein sequence ID" value="SNS64982.1"/>
    <property type="molecule type" value="Genomic_DNA"/>
</dbReference>
<dbReference type="Pfam" id="PF11582">
    <property type="entry name" value="DUF3240"/>
    <property type="match status" value="1"/>
</dbReference>
<evidence type="ECO:0008006" key="3">
    <source>
        <dbReference type="Google" id="ProtNLM"/>
    </source>
</evidence>
<gene>
    <name evidence="1" type="ORF">SAMN06265795_104282</name>
</gene>
<name>A0A239G8E5_9BURK</name>
<evidence type="ECO:0000313" key="1">
    <source>
        <dbReference type="EMBL" id="SNS64982.1"/>
    </source>
</evidence>
<sequence length="105" mass="11531">MTPTAPDCLLTLAIPARLEEAVLDHLQAHPEWVDGFSVTTAEGYGSAIMLEAALEKVRGRAARRQIVLPLRQDQAHALLASLREAFRNPQMSYWMTPLVACGSFA</sequence>
<dbReference type="InterPro" id="IPR021634">
    <property type="entry name" value="DUF3240"/>
</dbReference>
<dbReference type="Proteomes" id="UP000198284">
    <property type="component" value="Unassembled WGS sequence"/>
</dbReference>
<organism evidence="1 2">
    <name type="scientific">Noviherbaspirillum humi</name>
    <dbReference type="NCBI Taxonomy" id="1688639"/>
    <lineage>
        <taxon>Bacteria</taxon>
        <taxon>Pseudomonadati</taxon>
        <taxon>Pseudomonadota</taxon>
        <taxon>Betaproteobacteria</taxon>
        <taxon>Burkholderiales</taxon>
        <taxon>Oxalobacteraceae</taxon>
        <taxon>Noviherbaspirillum</taxon>
    </lineage>
</organism>
<keyword evidence="2" id="KW-1185">Reference proteome</keyword>
<dbReference type="OrthoDB" id="9180928at2"/>
<dbReference type="AlphaFoldDB" id="A0A239G8E5"/>
<reference evidence="1 2" key="1">
    <citation type="submission" date="2017-06" db="EMBL/GenBank/DDBJ databases">
        <authorList>
            <person name="Kim H.J."/>
            <person name="Triplett B.A."/>
        </authorList>
    </citation>
    <scope>NUCLEOTIDE SEQUENCE [LARGE SCALE GENOMIC DNA]</scope>
    <source>
        <strain evidence="1 2">U15</strain>
    </source>
</reference>